<evidence type="ECO:0000313" key="2">
    <source>
        <dbReference type="EMBL" id="MCP1336868.1"/>
    </source>
</evidence>
<organism evidence="2 3">
    <name type="scientific">Futiania mangrovi</name>
    <dbReference type="NCBI Taxonomy" id="2959716"/>
    <lineage>
        <taxon>Bacteria</taxon>
        <taxon>Pseudomonadati</taxon>
        <taxon>Pseudomonadota</taxon>
        <taxon>Alphaproteobacteria</taxon>
        <taxon>Futianiales</taxon>
        <taxon>Futianiaceae</taxon>
        <taxon>Futiania</taxon>
    </lineage>
</organism>
<proteinExistence type="predicted"/>
<sequence>MLSLKKFLKDESGATAIEYGLIAAGIGVAIIVAVQTLGTDLSNMFGSVSTAVKG</sequence>
<reference evidence="2" key="1">
    <citation type="submission" date="2022-06" db="EMBL/GenBank/DDBJ databases">
        <title>Isolation and Genomics of Futiania mangrovii gen. nov., sp. nov., a Rare and Metabolically-versatile member in the Class Alphaproteobacteria.</title>
        <authorList>
            <person name="Liu L."/>
            <person name="Huang W.-C."/>
            <person name="Pan J."/>
            <person name="Li J."/>
            <person name="Huang Y."/>
            <person name="Du H."/>
            <person name="Liu Y."/>
            <person name="Li M."/>
        </authorList>
    </citation>
    <scope>NUCLEOTIDE SEQUENCE</scope>
    <source>
        <strain evidence="2">FT118</strain>
    </source>
</reference>
<evidence type="ECO:0000313" key="3">
    <source>
        <dbReference type="Proteomes" id="UP001055804"/>
    </source>
</evidence>
<keyword evidence="1" id="KW-1133">Transmembrane helix</keyword>
<dbReference type="RefSeq" id="WP_269332810.1">
    <property type="nucleotide sequence ID" value="NZ_JAMZFT010000002.1"/>
</dbReference>
<dbReference type="InterPro" id="IPR007047">
    <property type="entry name" value="Flp_Fap"/>
</dbReference>
<name>A0A9J6PA13_9PROT</name>
<accession>A0A9J6PA13</accession>
<keyword evidence="1" id="KW-0472">Membrane</keyword>
<dbReference type="AlphaFoldDB" id="A0A9J6PA13"/>
<keyword evidence="1" id="KW-0812">Transmembrane</keyword>
<dbReference type="Pfam" id="PF04964">
    <property type="entry name" value="Flp_Fap"/>
    <property type="match status" value="1"/>
</dbReference>
<dbReference type="EMBL" id="JAMZFT010000002">
    <property type="protein sequence ID" value="MCP1336868.1"/>
    <property type="molecule type" value="Genomic_DNA"/>
</dbReference>
<keyword evidence="3" id="KW-1185">Reference proteome</keyword>
<protein>
    <submittedName>
        <fullName evidence="2">Flp family type IVb pilin</fullName>
    </submittedName>
</protein>
<feature type="transmembrane region" description="Helical" evidence="1">
    <location>
        <begin position="12"/>
        <end position="34"/>
    </location>
</feature>
<comment type="caution">
    <text evidence="2">The sequence shown here is derived from an EMBL/GenBank/DDBJ whole genome shotgun (WGS) entry which is preliminary data.</text>
</comment>
<gene>
    <name evidence="2" type="ORF">NJQ99_10645</name>
</gene>
<evidence type="ECO:0000256" key="1">
    <source>
        <dbReference type="SAM" id="Phobius"/>
    </source>
</evidence>
<dbReference type="Proteomes" id="UP001055804">
    <property type="component" value="Unassembled WGS sequence"/>
</dbReference>